<feature type="domain" description="Lethal giant larvae (Lgl)-like C-terminal" evidence="2">
    <location>
        <begin position="617"/>
        <end position="1014"/>
    </location>
</feature>
<name>A0A0H2SSL4_9AGAM</name>
<evidence type="ECO:0000313" key="3">
    <source>
        <dbReference type="EMBL" id="KLO20106.1"/>
    </source>
</evidence>
<reference evidence="3 4" key="1">
    <citation type="submission" date="2015-04" db="EMBL/GenBank/DDBJ databases">
        <title>Complete genome sequence of Schizopora paradoxa KUC8140, a cosmopolitan wood degrader in East Asia.</title>
        <authorList>
            <consortium name="DOE Joint Genome Institute"/>
            <person name="Min B."/>
            <person name="Park H."/>
            <person name="Jang Y."/>
            <person name="Kim J.-J."/>
            <person name="Kim K.H."/>
            <person name="Pangilinan J."/>
            <person name="Lipzen A."/>
            <person name="Riley R."/>
            <person name="Grigoriev I.V."/>
            <person name="Spatafora J.W."/>
            <person name="Choi I.-G."/>
        </authorList>
    </citation>
    <scope>NUCLEOTIDE SEQUENCE [LARGE SCALE GENOMIC DNA]</scope>
    <source>
        <strain evidence="3 4">KUC8140</strain>
    </source>
</reference>
<dbReference type="EMBL" id="KQ085883">
    <property type="protein sequence ID" value="KLO20106.1"/>
    <property type="molecule type" value="Genomic_DNA"/>
</dbReference>
<dbReference type="InParanoid" id="A0A0H2SSL4"/>
<feature type="compositionally biased region" description="Low complexity" evidence="1">
    <location>
        <begin position="439"/>
        <end position="455"/>
    </location>
</feature>
<dbReference type="STRING" id="27342.A0A0H2SSL4"/>
<dbReference type="InterPro" id="IPR013905">
    <property type="entry name" value="Lgl_C_dom"/>
</dbReference>
<dbReference type="PANTHER" id="PTHR10241">
    <property type="entry name" value="LETHAL 2 GIANT LARVAE PROTEIN"/>
    <property type="match status" value="1"/>
</dbReference>
<organism evidence="3 4">
    <name type="scientific">Schizopora paradoxa</name>
    <dbReference type="NCBI Taxonomy" id="27342"/>
    <lineage>
        <taxon>Eukaryota</taxon>
        <taxon>Fungi</taxon>
        <taxon>Dikarya</taxon>
        <taxon>Basidiomycota</taxon>
        <taxon>Agaricomycotina</taxon>
        <taxon>Agaricomycetes</taxon>
        <taxon>Hymenochaetales</taxon>
        <taxon>Schizoporaceae</taxon>
        <taxon>Schizopora</taxon>
    </lineage>
</organism>
<dbReference type="GO" id="GO:0006893">
    <property type="term" value="P:Golgi to plasma membrane transport"/>
    <property type="evidence" value="ECO:0007669"/>
    <property type="project" value="TreeGrafter"/>
</dbReference>
<dbReference type="SUPFAM" id="SSF50978">
    <property type="entry name" value="WD40 repeat-like"/>
    <property type="match status" value="2"/>
</dbReference>
<gene>
    <name evidence="3" type="ORF">SCHPADRAFT_898161</name>
</gene>
<accession>A0A0H2SSL4</accession>
<evidence type="ECO:0000259" key="2">
    <source>
        <dbReference type="Pfam" id="PF08596"/>
    </source>
</evidence>
<dbReference type="FunCoup" id="A0A0H2SSL4">
    <property type="interactions" value="29"/>
</dbReference>
<dbReference type="Gene3D" id="2.130.10.10">
    <property type="entry name" value="YVTN repeat-like/Quinoprotein amine dehydrogenase"/>
    <property type="match status" value="1"/>
</dbReference>
<dbReference type="GO" id="GO:0006887">
    <property type="term" value="P:exocytosis"/>
    <property type="evidence" value="ECO:0007669"/>
    <property type="project" value="TreeGrafter"/>
</dbReference>
<evidence type="ECO:0000313" key="4">
    <source>
        <dbReference type="Proteomes" id="UP000053477"/>
    </source>
</evidence>
<dbReference type="AlphaFoldDB" id="A0A0H2SSL4"/>
<dbReference type="GO" id="GO:0005737">
    <property type="term" value="C:cytoplasm"/>
    <property type="evidence" value="ECO:0007669"/>
    <property type="project" value="TreeGrafter"/>
</dbReference>
<dbReference type="PANTHER" id="PTHR10241:SF25">
    <property type="entry name" value="TOMOSYN, ISOFORM C"/>
    <property type="match status" value="1"/>
</dbReference>
<dbReference type="GO" id="GO:0045159">
    <property type="term" value="F:myosin II binding"/>
    <property type="evidence" value="ECO:0007669"/>
    <property type="project" value="TreeGrafter"/>
</dbReference>
<dbReference type="Pfam" id="PF08596">
    <property type="entry name" value="Lgl_C"/>
    <property type="match status" value="1"/>
</dbReference>
<protein>
    <recommendedName>
        <fullName evidence="2">Lethal giant larvae (Lgl)-like C-terminal domain-containing protein</fullName>
    </recommendedName>
</protein>
<dbReference type="Proteomes" id="UP000053477">
    <property type="component" value="Unassembled WGS sequence"/>
</dbReference>
<dbReference type="GO" id="GO:0019905">
    <property type="term" value="F:syntaxin binding"/>
    <property type="evidence" value="ECO:0007669"/>
    <property type="project" value="TreeGrafter"/>
</dbReference>
<feature type="region of interest" description="Disordered" evidence="1">
    <location>
        <begin position="438"/>
        <end position="463"/>
    </location>
</feature>
<dbReference type="GO" id="GO:0005886">
    <property type="term" value="C:plasma membrane"/>
    <property type="evidence" value="ECO:0007669"/>
    <property type="project" value="TreeGrafter"/>
</dbReference>
<keyword evidence="4" id="KW-1185">Reference proteome</keyword>
<dbReference type="GO" id="GO:0005096">
    <property type="term" value="F:GTPase activator activity"/>
    <property type="evidence" value="ECO:0007669"/>
    <property type="project" value="TreeGrafter"/>
</dbReference>
<evidence type="ECO:0000256" key="1">
    <source>
        <dbReference type="SAM" id="MobiDB-lite"/>
    </source>
</evidence>
<dbReference type="OrthoDB" id="19944at2759"/>
<sequence>MFKSNDFADFSVELRDTVDWKPAVIRDLDFLSDASALGVEPVNGLVAIGTKEGKILVFGSRPTGKIVNVPRSTPCKFVQIASLVFRLLCVDEAGDLHVWDLGELGPPKRLTTYSVREPVQCLTISPNHSHAFLALQSGKIVAYDTLCLRKSPYEIPNVWNMVESYVKDSLPMSSPASSPFAIDIVVHPRDLNLLFIAYSGGVVLYDINDRKPVRHYVLLLPPGAPGGTGYSDKSILQPRCPPVSCMSVHASGHLFVIGYEDGCFAFWSTDDGERPLCVRTLDNADAGVPDAEKLDNLISNGDGTKEFSREPIFKLSWSCFGSMSDPWGKSCLTILGGQPGENANSVAVLAIDAFNFAAPTTSQGNHAVHPEIRASLVKALSNTEVQYYGTTGVPHDFLLIPRSTPQGGGAFDPVAMVVLYEIPDGSRTVQAFEFPPPLFSTSPPSAPAAASPSQSGNEMSSAADDLEETLEALRIDEEPANLPLPSSLWVGNLAINDGDIVKLEQDAYDPISHGGNSFQSRSFGRGGIAWVDYSGEHQASEVRWTSQQPHRLLVTHHRDRKIRFQDISPQLLLGSPKEPLKTAFPSPLEHLTIDVPKLLWETCIMSHKRPIRADSEEIQSVQMTSESVECVITMKSGHTIIYRFSERERRTREPSRSADELVSLVHVAAERNCFQPMLLVDNTWGAVTACELSNIGFLAIAYSSGALLVVNMRDYSIMLRHGTETKQPRQSFHLHLHKDDEASRIQSVRWFVCAMDGDPVRRLRLVASRWNGTTHIFTANQVSGKWTIDDAETKKAEGVDQPLPRGLYVFESGTGYGCLATTYNMRRGLGSAAPSTEASKEGAHCFWLSVGRKGCRCVVNFAGSRVAKVDWGRGRNVECVEVVSRKGGTALVAIMDTKEVQIYSIPALVPMHKFQLLKQPLSVICLDDTGDYVDWVFDDTRGMTVSRITMGTLFAMRRVFDEPVVDFASNRKQAGAVPPPIPLGPASLLGSFFNFKKSVSGDQVDALLAGPKRPLEGDAQTTTAAVNGQWQAQMQTRASAIAAQASQAGNEIYSNLAAALNERGESLGNLNDNLQSISDGASRMASSAKRIAAEQSAKAWFRFGRGTGE</sequence>
<dbReference type="InterPro" id="IPR036322">
    <property type="entry name" value="WD40_repeat_dom_sf"/>
</dbReference>
<proteinExistence type="predicted"/>
<dbReference type="InterPro" id="IPR015943">
    <property type="entry name" value="WD40/YVTN_repeat-like_dom_sf"/>
</dbReference>
<dbReference type="SUPFAM" id="SSF82171">
    <property type="entry name" value="DPP6 N-terminal domain-like"/>
    <property type="match status" value="1"/>
</dbReference>